<organism evidence="1 2">
    <name type="scientific">Roseibium algae</name>
    <dbReference type="NCBI Taxonomy" id="3123038"/>
    <lineage>
        <taxon>Bacteria</taxon>
        <taxon>Pseudomonadati</taxon>
        <taxon>Pseudomonadota</taxon>
        <taxon>Alphaproteobacteria</taxon>
        <taxon>Hyphomicrobiales</taxon>
        <taxon>Stappiaceae</taxon>
        <taxon>Roseibium</taxon>
    </lineage>
</organism>
<proteinExistence type="predicted"/>
<dbReference type="EMBL" id="JBAKIA010000016">
    <property type="protein sequence ID" value="MEJ8476230.1"/>
    <property type="molecule type" value="Genomic_DNA"/>
</dbReference>
<reference evidence="1 2" key="1">
    <citation type="submission" date="2024-02" db="EMBL/GenBank/DDBJ databases">
        <title>Roseibium algae sp. nov., isolated from marine alga (Grateloupia sp.), showing potential in myo-inositol conversion.</title>
        <authorList>
            <person name="Wang Y."/>
        </authorList>
    </citation>
    <scope>NUCLEOTIDE SEQUENCE [LARGE SCALE GENOMIC DNA]</scope>
    <source>
        <strain evidence="1 2">H3510</strain>
    </source>
</reference>
<keyword evidence="2" id="KW-1185">Reference proteome</keyword>
<protein>
    <recommendedName>
        <fullName evidence="3">DUF1186 domain-containing protein</fullName>
    </recommendedName>
</protein>
<evidence type="ECO:0008006" key="3">
    <source>
        <dbReference type="Google" id="ProtNLM"/>
    </source>
</evidence>
<accession>A0ABU8TPX9</accession>
<dbReference type="RefSeq" id="WP_340276644.1">
    <property type="nucleotide sequence ID" value="NZ_JBAKIA010000016.1"/>
</dbReference>
<sequence length="288" mass="32371">MKRQDIITELADRSRLPWSTLSFCLENHDACVPTFLLLLEREVRGLLLAEEEQRALFFGIHLLGAFQVREAFAPLQTALCGDSIRAVRLVGDAIGDTVPRVLMGLGKHKSDACWDAVASPQTDWLVREAFLRCWTFEVLEDRLSMQAAEEKLRRFPTSVAPEPDNFLWMAWMTAIADLGLSSLAPLIDRTINSGQIETGPLGLLPNDIAVFHEDLKEAKKARKEKQPAFNIWRELKRYTAFSGTYQDFYQAGCHVLVDGSNEYKAAGEKERSILAADQETPFDDAPEA</sequence>
<evidence type="ECO:0000313" key="1">
    <source>
        <dbReference type="EMBL" id="MEJ8476230.1"/>
    </source>
</evidence>
<gene>
    <name evidence="1" type="ORF">V6575_19230</name>
</gene>
<evidence type="ECO:0000313" key="2">
    <source>
        <dbReference type="Proteomes" id="UP001385499"/>
    </source>
</evidence>
<name>A0ABU8TPX9_9HYPH</name>
<comment type="caution">
    <text evidence="1">The sequence shown here is derived from an EMBL/GenBank/DDBJ whole genome shotgun (WGS) entry which is preliminary data.</text>
</comment>
<dbReference type="Proteomes" id="UP001385499">
    <property type="component" value="Unassembled WGS sequence"/>
</dbReference>